<evidence type="ECO:0000313" key="7">
    <source>
        <dbReference type="EMBL" id="GFE83133.1"/>
    </source>
</evidence>
<dbReference type="NCBIfam" id="NF003593">
    <property type="entry name" value="PRK05255.1-1"/>
    <property type="match status" value="1"/>
</dbReference>
<dbReference type="PIRSF" id="PIRSF016183">
    <property type="entry name" value="UCP016183"/>
    <property type="match status" value="1"/>
</dbReference>
<dbReference type="PANTHER" id="PTHR38101:SF1">
    <property type="entry name" value="UPF0307 PROTEIN YJGA"/>
    <property type="match status" value="1"/>
</dbReference>
<dbReference type="AlphaFoldDB" id="A0A829YJX1"/>
<dbReference type="InterPro" id="IPR006839">
    <property type="entry name" value="DarP"/>
</dbReference>
<dbReference type="Proteomes" id="UP000445000">
    <property type="component" value="Unassembled WGS sequence"/>
</dbReference>
<keyword evidence="1 5" id="KW-0963">Cytoplasm</keyword>
<evidence type="ECO:0000256" key="3">
    <source>
        <dbReference type="ARBA" id="ARBA00022730"/>
    </source>
</evidence>
<evidence type="ECO:0000313" key="8">
    <source>
        <dbReference type="Proteomes" id="UP000445000"/>
    </source>
</evidence>
<dbReference type="GO" id="GO:0043022">
    <property type="term" value="F:ribosome binding"/>
    <property type="evidence" value="ECO:0007669"/>
    <property type="project" value="UniProtKB-UniRule"/>
</dbReference>
<dbReference type="Gene3D" id="1.10.60.30">
    <property type="entry name" value="PSPTO4464-like domains"/>
    <property type="match status" value="2"/>
</dbReference>
<feature type="region of interest" description="Disordered" evidence="6">
    <location>
        <begin position="24"/>
        <end position="56"/>
    </location>
</feature>
<dbReference type="HAMAP" id="MF_00765">
    <property type="entry name" value="DarP"/>
    <property type="match status" value="1"/>
</dbReference>
<protein>
    <recommendedName>
        <fullName evidence="5">Dual-action ribosomal maturation protein DarP</fullName>
    </recommendedName>
    <alternativeName>
        <fullName evidence="5">Large ribosomal subunit assembly factor DarP</fullName>
    </alternativeName>
</protein>
<comment type="caution">
    <text evidence="7">The sequence shown here is derived from an EMBL/GenBank/DDBJ whole genome shotgun (WGS) entry which is preliminary data.</text>
</comment>
<dbReference type="SUPFAM" id="SSF158710">
    <property type="entry name" value="PSPTO4464-like"/>
    <property type="match status" value="1"/>
</dbReference>
<keyword evidence="8" id="KW-1185">Reference proteome</keyword>
<comment type="similarity">
    <text evidence="5">Belongs to the DarP family.</text>
</comment>
<dbReference type="EMBL" id="BLJN01000005">
    <property type="protein sequence ID" value="GFE83133.1"/>
    <property type="molecule type" value="Genomic_DNA"/>
</dbReference>
<proteinExistence type="inferred from homology"/>
<evidence type="ECO:0000256" key="2">
    <source>
        <dbReference type="ARBA" id="ARBA00022517"/>
    </source>
</evidence>
<reference evidence="8" key="1">
    <citation type="submission" date="2020-01" db="EMBL/GenBank/DDBJ databases">
        <title>'Steroidobacter agaridevorans' sp. nov., agar-degrading bacteria isolated from rhizosphere soils.</title>
        <authorList>
            <person name="Ikenaga M."/>
            <person name="Kataoka M."/>
            <person name="Murouchi A."/>
            <person name="Katsuragi S."/>
            <person name="Sakai M."/>
        </authorList>
    </citation>
    <scope>NUCLEOTIDE SEQUENCE [LARGE SCALE GENOMIC DNA]</scope>
    <source>
        <strain evidence="8">YU21-B</strain>
    </source>
</reference>
<dbReference type="Pfam" id="PF04751">
    <property type="entry name" value="DarP"/>
    <property type="match status" value="1"/>
</dbReference>
<dbReference type="GO" id="GO:0005829">
    <property type="term" value="C:cytosol"/>
    <property type="evidence" value="ECO:0007669"/>
    <property type="project" value="TreeGrafter"/>
</dbReference>
<feature type="compositionally biased region" description="Acidic residues" evidence="6">
    <location>
        <begin position="32"/>
        <end position="41"/>
    </location>
</feature>
<dbReference type="GO" id="GO:0019843">
    <property type="term" value="F:rRNA binding"/>
    <property type="evidence" value="ECO:0007669"/>
    <property type="project" value="UniProtKB-UniRule"/>
</dbReference>
<evidence type="ECO:0000256" key="6">
    <source>
        <dbReference type="SAM" id="MobiDB-lite"/>
    </source>
</evidence>
<accession>A0A829YJX1</accession>
<name>A0A829YJX1_9GAMM</name>
<comment type="subcellular location">
    <subcellularLocation>
        <location evidence="5">Cytoplasm</location>
    </subcellularLocation>
    <text evidence="5">Associates with late stage pre-50S ribosomal subunits.</text>
</comment>
<organism evidence="7 8">
    <name type="scientific">Steroidobacter agaridevorans</name>
    <dbReference type="NCBI Taxonomy" id="2695856"/>
    <lineage>
        <taxon>Bacteria</taxon>
        <taxon>Pseudomonadati</taxon>
        <taxon>Pseudomonadota</taxon>
        <taxon>Gammaproteobacteria</taxon>
        <taxon>Steroidobacterales</taxon>
        <taxon>Steroidobacteraceae</taxon>
        <taxon>Steroidobacter</taxon>
    </lineage>
</organism>
<evidence type="ECO:0000256" key="5">
    <source>
        <dbReference type="HAMAP-Rule" id="MF_00765"/>
    </source>
</evidence>
<evidence type="ECO:0000256" key="1">
    <source>
        <dbReference type="ARBA" id="ARBA00022490"/>
    </source>
</evidence>
<dbReference type="PANTHER" id="PTHR38101">
    <property type="entry name" value="UPF0307 PROTEIN YJGA"/>
    <property type="match status" value="1"/>
</dbReference>
<evidence type="ECO:0000256" key="4">
    <source>
        <dbReference type="ARBA" id="ARBA00022884"/>
    </source>
</evidence>
<dbReference type="InterPro" id="IPR023153">
    <property type="entry name" value="DarP_sf"/>
</dbReference>
<comment type="function">
    <text evidence="5">Member of a network of 50S ribosomal subunit biogenesis factors which assembles along the 30S-50S interface, preventing incorrect 23S rRNA structures from forming. Promotes peptidyl transferase center (PTC) maturation.</text>
</comment>
<keyword evidence="2 5" id="KW-0690">Ribosome biogenesis</keyword>
<dbReference type="CDD" id="cd16331">
    <property type="entry name" value="YjgA-like"/>
    <property type="match status" value="1"/>
</dbReference>
<sequence>MVGLYQAGPSTDLHGDRHARILAPPETACPDMTDDVDQDGSYDERPSKSARKRQSDDLQALGEALIELSESELDALPLPEQLRDAVVLARRITAHGGLYRQKQYIGKLMRKIDAEPIREALDAKRTRERVEATRFHRIEQWRDRLLREGSEAVAALAAELPHIDSKAIGKLTERARKEQEQSSQKVTPAGRELFRVLRDALSNTAP</sequence>
<keyword evidence="4 5" id="KW-0694">RNA-binding</keyword>
<gene>
    <name evidence="7" type="primary">yjgA</name>
    <name evidence="5" type="synonym">darP</name>
    <name evidence="7" type="ORF">GCM10011487_51330</name>
</gene>
<keyword evidence="3 5" id="KW-0699">rRNA-binding</keyword>
<dbReference type="GO" id="GO:1902626">
    <property type="term" value="P:assembly of large subunit precursor of preribosome"/>
    <property type="evidence" value="ECO:0007669"/>
    <property type="project" value="UniProtKB-UniRule"/>
</dbReference>